<keyword evidence="1" id="KW-0472">Membrane</keyword>
<evidence type="ECO:0000313" key="2">
    <source>
        <dbReference type="EMBL" id="KYN93000.1"/>
    </source>
</evidence>
<gene>
    <name evidence="2" type="ORF">PRSY57_0026800</name>
</gene>
<accession>A0A151L226</accession>
<dbReference type="InterPro" id="IPR006373">
    <property type="entry name" value="VSA_Rifin"/>
</dbReference>
<dbReference type="Pfam" id="PF02009">
    <property type="entry name" value="RIFIN"/>
    <property type="match status" value="1"/>
</dbReference>
<dbReference type="Proteomes" id="UP000076359">
    <property type="component" value="Unassembled WGS sequence"/>
</dbReference>
<organism evidence="2 3">
    <name type="scientific">Plasmodium reichenowi</name>
    <dbReference type="NCBI Taxonomy" id="5854"/>
    <lineage>
        <taxon>Eukaryota</taxon>
        <taxon>Sar</taxon>
        <taxon>Alveolata</taxon>
        <taxon>Apicomplexa</taxon>
        <taxon>Aconoidasida</taxon>
        <taxon>Haemosporida</taxon>
        <taxon>Plasmodiidae</taxon>
        <taxon>Plasmodium</taxon>
        <taxon>Plasmodium (Laverania)</taxon>
    </lineage>
</organism>
<dbReference type="EMBL" id="LVLA01000346">
    <property type="protein sequence ID" value="KYN93000.1"/>
    <property type="molecule type" value="Genomic_DNA"/>
</dbReference>
<sequence length="175" mass="19590">AKAAGDAAGVQALINKLKVDLGIYNLYKTPLANFITKDNYCNATVISERVKVFYKSLSKTQLEQQKYILLLSHRNKGDAEGARAVVEGAKTFVEEAVKKANDMTVQVAESQMTTLKTGELAQITETSTYAYSAIGYSVLAILIIVLVMIIIYLILRYRRKKKMNKKDQYTKLLNQ</sequence>
<keyword evidence="1" id="KW-1133">Transmembrane helix</keyword>
<keyword evidence="1" id="KW-0812">Transmembrane</keyword>
<feature type="non-terminal residue" evidence="2">
    <location>
        <position position="1"/>
    </location>
</feature>
<dbReference type="KEGG" id="prei:PRSY57_0026800"/>
<reference evidence="2 3" key="1">
    <citation type="journal article" date="2016" name="Nat. Commun.">
        <title>Genomes of cryptic chimpanzee Plasmodium species reveal key evolutionary events leading to human malaria.</title>
        <authorList>
            <person name="Sundararaman S.A."/>
            <person name="Plenderleith L.J."/>
            <person name="Liu W."/>
            <person name="Loy D.E."/>
            <person name="Learn G.H."/>
            <person name="Li Y."/>
            <person name="Shaw K.S."/>
            <person name="Ayouba A."/>
            <person name="Peeters M."/>
            <person name="Speede S."/>
            <person name="Shaw G.M."/>
            <person name="Bushman F.D."/>
            <person name="Brisson D."/>
            <person name="Rayner J.C."/>
            <person name="Sharp P.M."/>
            <person name="Hahn B.H."/>
        </authorList>
    </citation>
    <scope>NUCLEOTIDE SEQUENCE [LARGE SCALE GENOMIC DNA]</scope>
    <source>
        <strain evidence="2 3">SY57</strain>
    </source>
</reference>
<evidence type="ECO:0000313" key="3">
    <source>
        <dbReference type="Proteomes" id="UP000076359"/>
    </source>
</evidence>
<comment type="caution">
    <text evidence="2">The sequence shown here is derived from an EMBL/GenBank/DDBJ whole genome shotgun (WGS) entry which is preliminary data.</text>
</comment>
<feature type="transmembrane region" description="Helical" evidence="1">
    <location>
        <begin position="133"/>
        <end position="155"/>
    </location>
</feature>
<dbReference type="GeneID" id="30953669"/>
<dbReference type="RefSeq" id="XP_019969672.1">
    <property type="nucleotide sequence ID" value="XM_020114325.1"/>
</dbReference>
<dbReference type="AlphaFoldDB" id="A0A151L226"/>
<name>A0A151L226_PLARE</name>
<evidence type="ECO:0000256" key="1">
    <source>
        <dbReference type="SAM" id="Phobius"/>
    </source>
</evidence>
<proteinExistence type="predicted"/>
<protein>
    <submittedName>
        <fullName evidence="2">Rifin</fullName>
    </submittedName>
</protein>